<sequence length="178" mass="20273">PVGPWNGSRSPGLPLLRPTNFSTYIQEHDDRGNELPERGKAKDHRTDLRLIGLALLASRDHGIPLLHRTYPGNQHDAPLFAEEIPRLRTWMEALGRRPSDVTLVFDKGNNSKPNLDLLEAAGFHYVGSLRPSLNRDLLEIPLPQFRRCYGEGESTTLTYRVRRKAHERTATVVMTYNR</sequence>
<proteinExistence type="predicted"/>
<feature type="non-terminal residue" evidence="1">
    <location>
        <position position="1"/>
    </location>
</feature>
<accession>T1AT51</accession>
<protein>
    <submittedName>
        <fullName evidence="1">Transposase IS4 family protein</fullName>
    </submittedName>
</protein>
<evidence type="ECO:0000313" key="1">
    <source>
        <dbReference type="EMBL" id="EQD45180.1"/>
    </source>
</evidence>
<dbReference type="EMBL" id="AUZY01008666">
    <property type="protein sequence ID" value="EQD45180.1"/>
    <property type="molecule type" value="Genomic_DNA"/>
</dbReference>
<comment type="caution">
    <text evidence="1">The sequence shown here is derived from an EMBL/GenBank/DDBJ whole genome shotgun (WGS) entry which is preliminary data.</text>
</comment>
<gene>
    <name evidence="1" type="ORF">B1B_13175</name>
</gene>
<name>T1AT51_9ZZZZ</name>
<feature type="non-terminal residue" evidence="1">
    <location>
        <position position="178"/>
    </location>
</feature>
<dbReference type="PANTHER" id="PTHR34614">
    <property type="match status" value="1"/>
</dbReference>
<organism evidence="1">
    <name type="scientific">mine drainage metagenome</name>
    <dbReference type="NCBI Taxonomy" id="410659"/>
    <lineage>
        <taxon>unclassified sequences</taxon>
        <taxon>metagenomes</taxon>
        <taxon>ecological metagenomes</taxon>
    </lineage>
</organism>
<dbReference type="AlphaFoldDB" id="T1AT51"/>
<dbReference type="PANTHER" id="PTHR34614:SF2">
    <property type="entry name" value="TRANSPOSASE IS4-LIKE DOMAIN-CONTAINING PROTEIN"/>
    <property type="match status" value="1"/>
</dbReference>
<reference evidence="1" key="2">
    <citation type="journal article" date="2014" name="ISME J.">
        <title>Microbial stratification in low pH oxic and suboxic macroscopic growths along an acid mine drainage.</title>
        <authorList>
            <person name="Mendez-Garcia C."/>
            <person name="Mesa V."/>
            <person name="Sprenger R.R."/>
            <person name="Richter M."/>
            <person name="Diez M.S."/>
            <person name="Solano J."/>
            <person name="Bargiela R."/>
            <person name="Golyshina O.V."/>
            <person name="Manteca A."/>
            <person name="Ramos J.L."/>
            <person name="Gallego J.R."/>
            <person name="Llorente I."/>
            <person name="Martins Dos Santos V.A."/>
            <person name="Jensen O.N."/>
            <person name="Pelaez A.I."/>
            <person name="Sanchez J."/>
            <person name="Ferrer M."/>
        </authorList>
    </citation>
    <scope>NUCLEOTIDE SEQUENCE</scope>
</reference>
<reference evidence="1" key="1">
    <citation type="submission" date="2013-08" db="EMBL/GenBank/DDBJ databases">
        <authorList>
            <person name="Mendez C."/>
            <person name="Richter M."/>
            <person name="Ferrer M."/>
            <person name="Sanchez J."/>
        </authorList>
    </citation>
    <scope>NUCLEOTIDE SEQUENCE</scope>
</reference>